<dbReference type="SMART" id="SM00086">
    <property type="entry name" value="PAC"/>
    <property type="match status" value="2"/>
</dbReference>
<dbReference type="PROSITE" id="PS50113">
    <property type="entry name" value="PAC"/>
    <property type="match status" value="2"/>
</dbReference>
<dbReference type="CDD" id="cd00156">
    <property type="entry name" value="REC"/>
    <property type="match status" value="1"/>
</dbReference>
<keyword evidence="10" id="KW-0597">Phosphoprotein</keyword>
<keyword evidence="18" id="KW-1185">Reference proteome</keyword>
<keyword evidence="11" id="KW-0175">Coiled coil</keyword>
<dbReference type="Pfam" id="PF00072">
    <property type="entry name" value="Response_reg"/>
    <property type="match status" value="1"/>
</dbReference>
<dbReference type="GO" id="GO:0000160">
    <property type="term" value="P:phosphorelay signal transduction system"/>
    <property type="evidence" value="ECO:0007669"/>
    <property type="project" value="InterPro"/>
</dbReference>
<feature type="domain" description="GGDEF" evidence="16">
    <location>
        <begin position="425"/>
        <end position="558"/>
    </location>
</feature>
<dbReference type="InterPro" id="IPR035919">
    <property type="entry name" value="EAL_sf"/>
</dbReference>
<dbReference type="PROSITE" id="PS50112">
    <property type="entry name" value="PAS"/>
    <property type="match status" value="2"/>
</dbReference>
<dbReference type="SMART" id="SM00052">
    <property type="entry name" value="EAL"/>
    <property type="match status" value="1"/>
</dbReference>
<dbReference type="SUPFAM" id="SSF55785">
    <property type="entry name" value="PYP-like sensor domain (PAS domain)"/>
    <property type="match status" value="2"/>
</dbReference>
<dbReference type="SMART" id="SM00448">
    <property type="entry name" value="REC"/>
    <property type="match status" value="1"/>
</dbReference>
<dbReference type="PANTHER" id="PTHR44757:SF2">
    <property type="entry name" value="BIOFILM ARCHITECTURE MAINTENANCE PROTEIN MBAA"/>
    <property type="match status" value="1"/>
</dbReference>
<feature type="modified residue" description="4-aspartylphosphate" evidence="10">
    <location>
        <position position="57"/>
    </location>
</feature>
<feature type="domain" description="PAS" evidence="13">
    <location>
        <begin position="140"/>
        <end position="214"/>
    </location>
</feature>
<dbReference type="SUPFAM" id="SSF52172">
    <property type="entry name" value="CheY-like"/>
    <property type="match status" value="1"/>
</dbReference>
<evidence type="ECO:0000256" key="4">
    <source>
        <dbReference type="ARBA" id="ARBA00022679"/>
    </source>
</evidence>
<dbReference type="InterPro" id="IPR011006">
    <property type="entry name" value="CheY-like_superfamily"/>
</dbReference>
<comment type="caution">
    <text evidence="17">The sequence shown here is derived from an EMBL/GenBank/DDBJ whole genome shotgun (WGS) entry which is preliminary data.</text>
</comment>
<feature type="domain" description="PAC" evidence="14">
    <location>
        <begin position="215"/>
        <end position="267"/>
    </location>
</feature>
<dbReference type="GO" id="GO:0000166">
    <property type="term" value="F:nucleotide binding"/>
    <property type="evidence" value="ECO:0007669"/>
    <property type="project" value="UniProtKB-KW"/>
</dbReference>
<dbReference type="PROSITE" id="PS50887">
    <property type="entry name" value="GGDEF"/>
    <property type="match status" value="1"/>
</dbReference>
<evidence type="ECO:0000313" key="17">
    <source>
        <dbReference type="EMBL" id="NKE71839.1"/>
    </source>
</evidence>
<keyword evidence="4" id="KW-0808">Transferase</keyword>
<dbReference type="Gene3D" id="3.40.50.2300">
    <property type="match status" value="1"/>
</dbReference>
<evidence type="ECO:0000256" key="8">
    <source>
        <dbReference type="ARBA" id="ARBA00022989"/>
    </source>
</evidence>
<comment type="subcellular location">
    <subcellularLocation>
        <location evidence="1">Cell inner membrane</location>
        <topology evidence="1">Multi-pass membrane protein</topology>
    </subcellularLocation>
</comment>
<dbReference type="FunFam" id="2.10.70.100:FF:000001">
    <property type="entry name" value="Sensory transduction histidine kinase"/>
    <property type="match status" value="1"/>
</dbReference>
<feature type="domain" description="Response regulatory" evidence="12">
    <location>
        <begin position="6"/>
        <end position="122"/>
    </location>
</feature>
<dbReference type="InterPro" id="IPR000014">
    <property type="entry name" value="PAS"/>
</dbReference>
<dbReference type="GO" id="GO:0006355">
    <property type="term" value="P:regulation of DNA-templated transcription"/>
    <property type="evidence" value="ECO:0007669"/>
    <property type="project" value="InterPro"/>
</dbReference>
<sequence length="825" mass="93623">MGIPLRVLMVEDSAEDAELLLGELRRGGYEPAHERVSTIEEMNRAIDRGSWDIVFGDYSMPHFDGVAALKLLRGKGLDIPFLFVSGTLGEDTAVKAMRAGANDYFVKGHLKRLLPVVERELRENGTRQERKRAEEQLRQSEERFRQLAENITEVFWMGDPDKNSILYISPGYEKIWGRSCESLYQEPKSFLDAVHPDDRERVMEASMTRQVSGTYDEEYRIIRPDGSVRWIRDRAFPIKDVSGRVYRLTGIAEDITRHKEAEEALRTAKEFSENLIETANVIILGLDTEGKVNIFNQTAEKITGYTLSELKGKSWFEKLVPKERYPSVWEEFTRLVSGGIPKTFENPILTKRGEERYILWQNNQVKVNGKIVATISFGNDITEHRQVEEMVQKMAFYDTLTGLPNRNMLIDRLLNALRHDAGQGRPMALLLMDLDRFREINDTLGHRRGDLLLQQLGERLRKTIFDRDIVAHFGGDEFAVLLMKLTSPDDIHLAVGKIVKALEAPFVIEDIPIAVETSIGIALYPDHGSDPDTLIRRADVAMYAAKETGRGHTLYAPELDRHSPQQLALMAELRQAISQNQLLLHYQPKIDLKRRAFFGVEALVRWRHPQRGMIPPGRFIGPAEQTGLIHPLTRWVVETAIDQCAVWQRAGLEMTLSANLSARNLQDPKLPESVAELLRSGGVAPERIQFEITESAIMTDPARAREVLVALHRSGIRFSIDDFGIGYSSLSYLRNLPVDSIKVDKSFVSQMILNEGDAKIVRSTIEMAHHLGLEVVAEGVETEEILERLGEMGCDAAQGYFISRPLPAEEVGRWLRESHWGRETQ</sequence>
<name>A0A7X6DRI0_9BACT</name>
<dbReference type="InterPro" id="IPR001610">
    <property type="entry name" value="PAC"/>
</dbReference>
<keyword evidence="2" id="KW-1003">Cell membrane</keyword>
<evidence type="ECO:0000259" key="16">
    <source>
        <dbReference type="PROSITE" id="PS50887"/>
    </source>
</evidence>
<dbReference type="InterPro" id="IPR000700">
    <property type="entry name" value="PAS-assoc_C"/>
</dbReference>
<evidence type="ECO:0000256" key="6">
    <source>
        <dbReference type="ARBA" id="ARBA00022737"/>
    </source>
</evidence>
<dbReference type="CDD" id="cd00130">
    <property type="entry name" value="PAS"/>
    <property type="match status" value="2"/>
</dbReference>
<dbReference type="InterPro" id="IPR029787">
    <property type="entry name" value="Nucleotide_cyclase"/>
</dbReference>
<feature type="domain" description="EAL" evidence="15">
    <location>
        <begin position="566"/>
        <end position="819"/>
    </location>
</feature>
<evidence type="ECO:0000256" key="11">
    <source>
        <dbReference type="SAM" id="Coils"/>
    </source>
</evidence>
<accession>A0A7X6DRI0</accession>
<dbReference type="Gene3D" id="3.30.70.270">
    <property type="match status" value="1"/>
</dbReference>
<dbReference type="SMART" id="SM00091">
    <property type="entry name" value="PAS"/>
    <property type="match status" value="2"/>
</dbReference>
<keyword evidence="7" id="KW-0547">Nucleotide-binding</keyword>
<dbReference type="InterPro" id="IPR035965">
    <property type="entry name" value="PAS-like_dom_sf"/>
</dbReference>
<dbReference type="GO" id="GO:0016740">
    <property type="term" value="F:transferase activity"/>
    <property type="evidence" value="ECO:0007669"/>
    <property type="project" value="UniProtKB-KW"/>
</dbReference>
<dbReference type="SUPFAM" id="SSF55073">
    <property type="entry name" value="Nucleotide cyclase"/>
    <property type="match status" value="1"/>
</dbReference>
<reference evidence="17 18" key="1">
    <citation type="journal article" date="2020" name="Nature">
        <title>Bacterial chemolithoautotrophy via manganese oxidation.</title>
        <authorList>
            <person name="Yu H."/>
            <person name="Leadbetter J.R."/>
        </authorList>
    </citation>
    <scope>NUCLEOTIDE SEQUENCE [LARGE SCALE GENOMIC DNA]</scope>
    <source>
        <strain evidence="17 18">Mn-1</strain>
    </source>
</reference>
<evidence type="ECO:0000256" key="10">
    <source>
        <dbReference type="PROSITE-ProRule" id="PRU00169"/>
    </source>
</evidence>
<dbReference type="InterPro" id="IPR013655">
    <property type="entry name" value="PAS_fold_3"/>
</dbReference>
<dbReference type="InterPro" id="IPR052155">
    <property type="entry name" value="Biofilm_reg_signaling"/>
</dbReference>
<dbReference type="Pfam" id="PF00563">
    <property type="entry name" value="EAL"/>
    <property type="match status" value="1"/>
</dbReference>
<protein>
    <submittedName>
        <fullName evidence="17">EAL domain-containing protein</fullName>
    </submittedName>
</protein>
<dbReference type="Pfam" id="PF08447">
    <property type="entry name" value="PAS_3"/>
    <property type="match status" value="1"/>
</dbReference>
<evidence type="ECO:0000259" key="14">
    <source>
        <dbReference type="PROSITE" id="PS50113"/>
    </source>
</evidence>
<organism evidence="17 18">
    <name type="scientific">Candidatus Manganitrophus noduliformans</name>
    <dbReference type="NCBI Taxonomy" id="2606439"/>
    <lineage>
        <taxon>Bacteria</taxon>
        <taxon>Pseudomonadati</taxon>
        <taxon>Nitrospirota</taxon>
        <taxon>Nitrospiria</taxon>
        <taxon>Candidatus Troglogloeales</taxon>
        <taxon>Candidatus Manganitrophaceae</taxon>
        <taxon>Candidatus Manganitrophus</taxon>
    </lineage>
</organism>
<evidence type="ECO:0000256" key="7">
    <source>
        <dbReference type="ARBA" id="ARBA00022741"/>
    </source>
</evidence>
<dbReference type="GO" id="GO:0005886">
    <property type="term" value="C:plasma membrane"/>
    <property type="evidence" value="ECO:0007669"/>
    <property type="project" value="UniProtKB-SubCell"/>
</dbReference>
<dbReference type="PROSITE" id="PS50110">
    <property type="entry name" value="RESPONSE_REGULATORY"/>
    <property type="match status" value="1"/>
</dbReference>
<evidence type="ECO:0000259" key="12">
    <source>
        <dbReference type="PROSITE" id="PS50110"/>
    </source>
</evidence>
<keyword evidence="3" id="KW-0997">Cell inner membrane</keyword>
<dbReference type="SMART" id="SM00267">
    <property type="entry name" value="GGDEF"/>
    <property type="match status" value="1"/>
</dbReference>
<dbReference type="Proteomes" id="UP000534783">
    <property type="component" value="Unassembled WGS sequence"/>
</dbReference>
<feature type="domain" description="PAS" evidence="13">
    <location>
        <begin position="268"/>
        <end position="339"/>
    </location>
</feature>
<evidence type="ECO:0000256" key="2">
    <source>
        <dbReference type="ARBA" id="ARBA00022475"/>
    </source>
</evidence>
<feature type="domain" description="PAC" evidence="14">
    <location>
        <begin position="342"/>
        <end position="393"/>
    </location>
</feature>
<dbReference type="Pfam" id="PF00989">
    <property type="entry name" value="PAS"/>
    <property type="match status" value="1"/>
</dbReference>
<dbReference type="PANTHER" id="PTHR44757">
    <property type="entry name" value="DIGUANYLATE CYCLASE DGCP"/>
    <property type="match status" value="1"/>
</dbReference>
<dbReference type="InterPro" id="IPR001789">
    <property type="entry name" value="Sig_transdc_resp-reg_receiver"/>
</dbReference>
<dbReference type="PROSITE" id="PS50883">
    <property type="entry name" value="EAL"/>
    <property type="match status" value="1"/>
</dbReference>
<evidence type="ECO:0000259" key="15">
    <source>
        <dbReference type="PROSITE" id="PS50883"/>
    </source>
</evidence>
<dbReference type="AlphaFoldDB" id="A0A7X6DRI0"/>
<dbReference type="CDD" id="cd01949">
    <property type="entry name" value="GGDEF"/>
    <property type="match status" value="1"/>
</dbReference>
<gene>
    <name evidence="17" type="ORF">MNODULE_13910</name>
</gene>
<dbReference type="InterPro" id="IPR013767">
    <property type="entry name" value="PAS_fold"/>
</dbReference>
<dbReference type="RefSeq" id="WP_168060833.1">
    <property type="nucleotide sequence ID" value="NZ_VTOW01000002.1"/>
</dbReference>
<dbReference type="Pfam" id="PF00990">
    <property type="entry name" value="GGDEF"/>
    <property type="match status" value="1"/>
</dbReference>
<evidence type="ECO:0000256" key="3">
    <source>
        <dbReference type="ARBA" id="ARBA00022519"/>
    </source>
</evidence>
<dbReference type="InterPro" id="IPR000160">
    <property type="entry name" value="GGDEF_dom"/>
</dbReference>
<keyword evidence="9" id="KW-0472">Membrane</keyword>
<evidence type="ECO:0000259" key="13">
    <source>
        <dbReference type="PROSITE" id="PS50112"/>
    </source>
</evidence>
<dbReference type="Gene3D" id="3.20.20.450">
    <property type="entry name" value="EAL domain"/>
    <property type="match status" value="1"/>
</dbReference>
<dbReference type="InterPro" id="IPR001633">
    <property type="entry name" value="EAL_dom"/>
</dbReference>
<dbReference type="NCBIfam" id="TIGR00229">
    <property type="entry name" value="sensory_box"/>
    <property type="match status" value="2"/>
</dbReference>
<dbReference type="InterPro" id="IPR043128">
    <property type="entry name" value="Rev_trsase/Diguanyl_cyclase"/>
</dbReference>
<keyword evidence="8" id="KW-1133">Transmembrane helix</keyword>
<evidence type="ECO:0000256" key="5">
    <source>
        <dbReference type="ARBA" id="ARBA00022692"/>
    </source>
</evidence>
<dbReference type="FunFam" id="3.20.20.450:FF:000001">
    <property type="entry name" value="Cyclic di-GMP phosphodiesterase yahA"/>
    <property type="match status" value="1"/>
</dbReference>
<evidence type="ECO:0000256" key="9">
    <source>
        <dbReference type="ARBA" id="ARBA00023136"/>
    </source>
</evidence>
<dbReference type="SUPFAM" id="SSF141868">
    <property type="entry name" value="EAL domain-like"/>
    <property type="match status" value="1"/>
</dbReference>
<dbReference type="EMBL" id="VTOW01000002">
    <property type="protein sequence ID" value="NKE71839.1"/>
    <property type="molecule type" value="Genomic_DNA"/>
</dbReference>
<dbReference type="Gene3D" id="3.30.450.20">
    <property type="entry name" value="PAS domain"/>
    <property type="match status" value="2"/>
</dbReference>
<evidence type="ECO:0000256" key="1">
    <source>
        <dbReference type="ARBA" id="ARBA00004429"/>
    </source>
</evidence>
<dbReference type="NCBIfam" id="TIGR00254">
    <property type="entry name" value="GGDEF"/>
    <property type="match status" value="1"/>
</dbReference>
<evidence type="ECO:0000313" key="18">
    <source>
        <dbReference type="Proteomes" id="UP000534783"/>
    </source>
</evidence>
<feature type="coiled-coil region" evidence="11">
    <location>
        <begin position="123"/>
        <end position="150"/>
    </location>
</feature>
<dbReference type="CDD" id="cd01948">
    <property type="entry name" value="EAL"/>
    <property type="match status" value="1"/>
</dbReference>
<proteinExistence type="predicted"/>
<keyword evidence="5" id="KW-0812">Transmembrane</keyword>
<keyword evidence="6" id="KW-0677">Repeat</keyword>